<feature type="domain" description="RsgI N-terminal anti-sigma" evidence="3">
    <location>
        <begin position="4"/>
        <end position="51"/>
    </location>
</feature>
<feature type="compositionally biased region" description="Acidic residues" evidence="1">
    <location>
        <begin position="255"/>
        <end position="272"/>
    </location>
</feature>
<keyword evidence="2" id="KW-0472">Membrane</keyword>
<evidence type="ECO:0000256" key="1">
    <source>
        <dbReference type="SAM" id="MobiDB-lite"/>
    </source>
</evidence>
<dbReference type="EMBL" id="CACRUE010000003">
    <property type="protein sequence ID" value="VYT61356.1"/>
    <property type="molecule type" value="Genomic_DNA"/>
</dbReference>
<keyword evidence="2" id="KW-1133">Transmembrane helix</keyword>
<evidence type="ECO:0000259" key="3">
    <source>
        <dbReference type="PROSITE" id="PS51849"/>
    </source>
</evidence>
<evidence type="ECO:0000313" key="4">
    <source>
        <dbReference type="EMBL" id="VYT61356.1"/>
    </source>
</evidence>
<keyword evidence="2" id="KW-0812">Transmembrane</keyword>
<gene>
    <name evidence="4" type="ORF">IBLFYP30_00704</name>
</gene>
<feature type="transmembrane region" description="Helical" evidence="2">
    <location>
        <begin position="62"/>
        <end position="82"/>
    </location>
</feature>
<dbReference type="RefSeq" id="WP_156530512.1">
    <property type="nucleotide sequence ID" value="NZ_CACRUE010000003.1"/>
</dbReference>
<evidence type="ECO:0000256" key="2">
    <source>
        <dbReference type="SAM" id="Phobius"/>
    </source>
</evidence>
<protein>
    <recommendedName>
        <fullName evidence="3">RsgI N-terminal anti-sigma domain-containing protein</fullName>
    </recommendedName>
</protein>
<sequence length="272" mass="31067">MDSNKVIIMEVKDDYAIVMTSDFEFIKIKKKKSMTEGQKIYIVDEDICQGGEKTSLSNKNKLLKILGLIAILLGILLLAFLFNPFKKDTYATASFDGDASIELSLDENKKITEAISRDDSIPGGELENLKGKSFEYSIDEIDDYLENDNYILASCYVPNGENDNYIDDIKSTIDKELSEVIFINANKDDVKQAQKENKTLGQYKLQNVASLSELEKYINNVNYNKLDKFVLTNSDLIKNSTHMRQQIKNKRLNDKDDEDDDDDDQEDEKDDD</sequence>
<accession>A0A6N2Y5Y2</accession>
<reference evidence="4" key="1">
    <citation type="submission" date="2019-11" db="EMBL/GenBank/DDBJ databases">
        <authorList>
            <person name="Feng L."/>
        </authorList>
    </citation>
    <scope>NUCLEOTIDE SEQUENCE</scope>
    <source>
        <strain evidence="4">IbartlettiiLFYP30</strain>
    </source>
</reference>
<proteinExistence type="predicted"/>
<dbReference type="PROSITE" id="PS51849">
    <property type="entry name" value="RSGI_N"/>
    <property type="match status" value="1"/>
</dbReference>
<feature type="region of interest" description="Disordered" evidence="1">
    <location>
        <begin position="246"/>
        <end position="272"/>
    </location>
</feature>
<dbReference type="AlphaFoldDB" id="A0A6N2Y5Y2"/>
<dbReference type="InterPro" id="IPR024449">
    <property type="entry name" value="Anti-sigma_RsgI_N"/>
</dbReference>
<organism evidence="4">
    <name type="scientific">Intestinibacter bartlettii</name>
    <dbReference type="NCBI Taxonomy" id="261299"/>
    <lineage>
        <taxon>Bacteria</taxon>
        <taxon>Bacillati</taxon>
        <taxon>Bacillota</taxon>
        <taxon>Clostridia</taxon>
        <taxon>Peptostreptococcales</taxon>
        <taxon>Peptostreptococcaceae</taxon>
        <taxon>Intestinibacter</taxon>
    </lineage>
</organism>
<dbReference type="Pfam" id="PF12791">
    <property type="entry name" value="RsgI_N"/>
    <property type="match status" value="1"/>
</dbReference>
<name>A0A6N2Y5Y2_9FIRM</name>